<gene>
    <name evidence="2" type="ORF">NNC68_10145</name>
</gene>
<evidence type="ECO:0000313" key="2">
    <source>
        <dbReference type="EMBL" id="MCP9549828.1"/>
    </source>
</evidence>
<dbReference type="AlphaFoldDB" id="A0AAW5IBI6"/>
<protein>
    <submittedName>
        <fullName evidence="2">Uncharacterized protein</fullName>
    </submittedName>
</protein>
<accession>A0AAW5IBI6</accession>
<dbReference type="EMBL" id="JANDWU010000018">
    <property type="protein sequence ID" value="MCP9549828.1"/>
    <property type="molecule type" value="Genomic_DNA"/>
</dbReference>
<keyword evidence="1" id="KW-1133">Transmembrane helix</keyword>
<evidence type="ECO:0000256" key="1">
    <source>
        <dbReference type="SAM" id="Phobius"/>
    </source>
</evidence>
<reference evidence="2" key="1">
    <citation type="submission" date="2022-07" db="EMBL/GenBank/DDBJ databases">
        <title>Prevotella copri.</title>
        <authorList>
            <person name="Yang C."/>
        </authorList>
    </citation>
    <scope>NUCLEOTIDE SEQUENCE</scope>
    <source>
        <strain evidence="2">HF1805</strain>
    </source>
</reference>
<dbReference type="RefSeq" id="WP_254970849.1">
    <property type="nucleotide sequence ID" value="NZ_JANDWU010000018.1"/>
</dbReference>
<feature type="transmembrane region" description="Helical" evidence="1">
    <location>
        <begin position="26"/>
        <end position="48"/>
    </location>
</feature>
<keyword evidence="1" id="KW-0812">Transmembrane</keyword>
<organism evidence="2 3">
    <name type="scientific">Segatella copri</name>
    <dbReference type="NCBI Taxonomy" id="165179"/>
    <lineage>
        <taxon>Bacteria</taxon>
        <taxon>Pseudomonadati</taxon>
        <taxon>Bacteroidota</taxon>
        <taxon>Bacteroidia</taxon>
        <taxon>Bacteroidales</taxon>
        <taxon>Prevotellaceae</taxon>
        <taxon>Segatella</taxon>
    </lineage>
</organism>
<name>A0AAW5IBI6_9BACT</name>
<sequence length="49" mass="5349">MERLFFFVIAVALAFGVGYLGRNRKIGFGWAFGISLINVVIGLIVVLCS</sequence>
<proteinExistence type="predicted"/>
<comment type="caution">
    <text evidence="2">The sequence shown here is derived from an EMBL/GenBank/DDBJ whole genome shotgun (WGS) entry which is preliminary data.</text>
</comment>
<evidence type="ECO:0000313" key="3">
    <source>
        <dbReference type="Proteomes" id="UP001205506"/>
    </source>
</evidence>
<dbReference type="Proteomes" id="UP001205506">
    <property type="component" value="Unassembled WGS sequence"/>
</dbReference>
<keyword evidence="1" id="KW-0472">Membrane</keyword>